<protein>
    <submittedName>
        <fullName evidence="1">Uncharacterized protein</fullName>
    </submittedName>
</protein>
<name>A0A1Y2ISJ8_TRAC3</name>
<sequence>MLQCQILRVGILPMYRLKFSAEDCLSLTRGNWYNWKDHVLDVLTMCNQLDEYLSPTFACPDVISYTVKADNWTCNNEHMTGWLHLNCTPSEQKFIKGLTIVSSLWTTLKSRHTHQGAHVQIVMLCELLALHSNPSKSLVNQAVDAVELCQCTLTMGELDSKSLAKVIILNMLQDPSCSKIQSQIADHLACATKSPPYTMVDIGCLLQVKQMLLNGSGPSSNPAFAVQAHKGSGRQQHICSNCKHTDHAMEDCDQKGSTTEHRKEEIQACIAAKRGKPHTSTPSSATGKTVQCLYDQSGKAYFILHGTLLSKSLPLDATHATIPSALPLVSIPEAPPLDLFSQQTLPSPLLHRTWIFNPGSLTLMLLQTSAL</sequence>
<accession>A0A1Y2ISJ8</accession>
<gene>
    <name evidence="1" type="ORF">PYCCODRAFT_1466514</name>
</gene>
<dbReference type="OrthoDB" id="3049716at2759"/>
<dbReference type="AlphaFoldDB" id="A0A1Y2ISJ8"/>
<keyword evidence="2" id="KW-1185">Reference proteome</keyword>
<dbReference type="STRING" id="1353009.A0A1Y2ISJ8"/>
<dbReference type="EMBL" id="KZ084098">
    <property type="protein sequence ID" value="OSD04078.1"/>
    <property type="molecule type" value="Genomic_DNA"/>
</dbReference>
<evidence type="ECO:0000313" key="2">
    <source>
        <dbReference type="Proteomes" id="UP000193067"/>
    </source>
</evidence>
<proteinExistence type="predicted"/>
<reference evidence="1 2" key="1">
    <citation type="journal article" date="2015" name="Biotechnol. Biofuels">
        <title>Enhanced degradation of softwood versus hardwood by the white-rot fungus Pycnoporus coccineus.</title>
        <authorList>
            <person name="Couturier M."/>
            <person name="Navarro D."/>
            <person name="Chevret D."/>
            <person name="Henrissat B."/>
            <person name="Piumi F."/>
            <person name="Ruiz-Duenas F.J."/>
            <person name="Martinez A.T."/>
            <person name="Grigoriev I.V."/>
            <person name="Riley R."/>
            <person name="Lipzen A."/>
            <person name="Berrin J.G."/>
            <person name="Master E.R."/>
            <person name="Rosso M.N."/>
        </authorList>
    </citation>
    <scope>NUCLEOTIDE SEQUENCE [LARGE SCALE GENOMIC DNA]</scope>
    <source>
        <strain evidence="1 2">BRFM310</strain>
    </source>
</reference>
<evidence type="ECO:0000313" key="1">
    <source>
        <dbReference type="EMBL" id="OSD04078.1"/>
    </source>
</evidence>
<dbReference type="Proteomes" id="UP000193067">
    <property type="component" value="Unassembled WGS sequence"/>
</dbReference>
<organism evidence="1 2">
    <name type="scientific">Trametes coccinea (strain BRFM310)</name>
    <name type="common">Pycnoporus coccineus</name>
    <dbReference type="NCBI Taxonomy" id="1353009"/>
    <lineage>
        <taxon>Eukaryota</taxon>
        <taxon>Fungi</taxon>
        <taxon>Dikarya</taxon>
        <taxon>Basidiomycota</taxon>
        <taxon>Agaricomycotina</taxon>
        <taxon>Agaricomycetes</taxon>
        <taxon>Polyporales</taxon>
        <taxon>Polyporaceae</taxon>
        <taxon>Trametes</taxon>
    </lineage>
</organism>